<feature type="region of interest" description="Disordered" evidence="1">
    <location>
        <begin position="1"/>
        <end position="24"/>
    </location>
</feature>
<dbReference type="RefSeq" id="WP_174800020.1">
    <property type="nucleotide sequence ID" value="NZ_BJYU01000227.1"/>
</dbReference>
<name>A0A512C392_9HYPH</name>
<organism evidence="2 3">
    <name type="scientific">Microvirga aerophila</name>
    <dbReference type="NCBI Taxonomy" id="670291"/>
    <lineage>
        <taxon>Bacteria</taxon>
        <taxon>Pseudomonadati</taxon>
        <taxon>Pseudomonadota</taxon>
        <taxon>Alphaproteobacteria</taxon>
        <taxon>Hyphomicrobiales</taxon>
        <taxon>Methylobacteriaceae</taxon>
        <taxon>Microvirga</taxon>
    </lineage>
</organism>
<accession>A0A512C392</accession>
<sequence length="101" mass="11176">MNTRDQRHCGAKTRSGAPCRRSPAQGKARCRLHGGALGSGAPCGKRNGNWKGGRYSRVATPEQRRTAWQEYWAAKRAQRATAAADISDVLDLELRTLWPLE</sequence>
<evidence type="ECO:0000256" key="1">
    <source>
        <dbReference type="SAM" id="MobiDB-lite"/>
    </source>
</evidence>
<comment type="caution">
    <text evidence="2">The sequence shown here is derived from an EMBL/GenBank/DDBJ whole genome shotgun (WGS) entry which is preliminary data.</text>
</comment>
<dbReference type="NCBIfam" id="NF041373">
    <property type="entry name" value="HGG_STG"/>
    <property type="match status" value="1"/>
</dbReference>
<dbReference type="AlphaFoldDB" id="A0A512C392"/>
<evidence type="ECO:0000313" key="3">
    <source>
        <dbReference type="Proteomes" id="UP000321085"/>
    </source>
</evidence>
<protein>
    <submittedName>
        <fullName evidence="2">Uncharacterized protein</fullName>
    </submittedName>
</protein>
<gene>
    <name evidence="2" type="ORF">MAE02_63840</name>
</gene>
<dbReference type="EMBL" id="BJYU01000227">
    <property type="protein sequence ID" value="GEO18688.1"/>
    <property type="molecule type" value="Genomic_DNA"/>
</dbReference>
<dbReference type="Proteomes" id="UP000321085">
    <property type="component" value="Unassembled WGS sequence"/>
</dbReference>
<reference evidence="2 3" key="1">
    <citation type="submission" date="2019-07" db="EMBL/GenBank/DDBJ databases">
        <title>Whole genome shotgun sequence of Microvirga aerophila NBRC 106136.</title>
        <authorList>
            <person name="Hosoyama A."/>
            <person name="Uohara A."/>
            <person name="Ohji S."/>
            <person name="Ichikawa N."/>
        </authorList>
    </citation>
    <scope>NUCLEOTIDE SEQUENCE [LARGE SCALE GENOMIC DNA]</scope>
    <source>
        <strain evidence="2 3">NBRC 106136</strain>
    </source>
</reference>
<evidence type="ECO:0000313" key="2">
    <source>
        <dbReference type="EMBL" id="GEO18688.1"/>
    </source>
</evidence>
<keyword evidence="3" id="KW-1185">Reference proteome</keyword>
<dbReference type="InterPro" id="IPR047675">
    <property type="entry name" value="Putative_zinc-bd"/>
</dbReference>
<proteinExistence type="predicted"/>